<proteinExistence type="predicted"/>
<dbReference type="PANTHER" id="PTHR47469">
    <property type="entry name" value="MONOOXYGENASE-LIKE"/>
    <property type="match status" value="1"/>
</dbReference>
<dbReference type="Proteomes" id="UP000582981">
    <property type="component" value="Unassembled WGS sequence"/>
</dbReference>
<dbReference type="PANTHER" id="PTHR47469:SF2">
    <property type="entry name" value="OS06G0597600 PROTEIN"/>
    <property type="match status" value="1"/>
</dbReference>
<dbReference type="Gene3D" id="3.50.50.60">
    <property type="entry name" value="FAD/NAD(P)-binding domain"/>
    <property type="match status" value="2"/>
</dbReference>
<evidence type="ECO:0000313" key="3">
    <source>
        <dbReference type="Proteomes" id="UP000582981"/>
    </source>
</evidence>
<keyword evidence="2" id="KW-0560">Oxidoreductase</keyword>
<comment type="caution">
    <text evidence="2">The sequence shown here is derived from an EMBL/GenBank/DDBJ whole genome shotgun (WGS) entry which is preliminary data.</text>
</comment>
<dbReference type="SUPFAM" id="SSF51905">
    <property type="entry name" value="FAD/NAD(P)-binding domain"/>
    <property type="match status" value="1"/>
</dbReference>
<dbReference type="GO" id="GO:0004497">
    <property type="term" value="F:monooxygenase activity"/>
    <property type="evidence" value="ECO:0007669"/>
    <property type="project" value="UniProtKB-KW"/>
</dbReference>
<dbReference type="AlphaFoldDB" id="A0A7Y8BN66"/>
<evidence type="ECO:0000259" key="1">
    <source>
        <dbReference type="Pfam" id="PF22607"/>
    </source>
</evidence>
<dbReference type="SUPFAM" id="SSF54373">
    <property type="entry name" value="FAD-linked reductases, C-terminal domain"/>
    <property type="match status" value="1"/>
</dbReference>
<dbReference type="InterPro" id="IPR036188">
    <property type="entry name" value="FAD/NAD-bd_sf"/>
</dbReference>
<keyword evidence="2" id="KW-0503">Monooxygenase</keyword>
<dbReference type="NCBIfam" id="NF005566">
    <property type="entry name" value="PRK07236.1"/>
    <property type="match status" value="1"/>
</dbReference>
<accession>A0A7Y8BN66</accession>
<gene>
    <name evidence="2" type="ORF">HX829_26850</name>
</gene>
<dbReference type="InterPro" id="IPR053212">
    <property type="entry name" value="DHP_3-monooxygenase"/>
</dbReference>
<protein>
    <submittedName>
        <fullName evidence="2">FAD-dependent monooxygenase</fullName>
    </submittedName>
</protein>
<dbReference type="EMBL" id="JACAPU010000035">
    <property type="protein sequence ID" value="NWB50111.1"/>
    <property type="molecule type" value="Genomic_DNA"/>
</dbReference>
<evidence type="ECO:0000313" key="2">
    <source>
        <dbReference type="EMBL" id="NWB50111.1"/>
    </source>
</evidence>
<name>A0A7Y8BN66_9PSED</name>
<feature type="domain" description="2,6-dihydroxypyridine 3-monooxygenase substrate binding" evidence="1">
    <location>
        <begin position="178"/>
        <end position="305"/>
    </location>
</feature>
<reference evidence="2 3" key="1">
    <citation type="submission" date="2020-04" db="EMBL/GenBank/DDBJ databases">
        <title>Molecular characterization of pseudomonads from Agaricus bisporus reveal novel blotch 2 pathogens in Western Europe.</title>
        <authorList>
            <person name="Taparia T."/>
            <person name="Krijger M."/>
            <person name="Haynes E."/>
            <person name="Elpinstone J.G."/>
            <person name="Noble R."/>
            <person name="Van Der Wolf J."/>
        </authorList>
    </citation>
    <scope>NUCLEOTIDE SEQUENCE [LARGE SCALE GENOMIC DNA]</scope>
    <source>
        <strain evidence="2 3">F1001</strain>
    </source>
</reference>
<dbReference type="RefSeq" id="WP_177145419.1">
    <property type="nucleotide sequence ID" value="NZ_JACAPU010000035.1"/>
</dbReference>
<organism evidence="2 3">
    <name type="scientific">Pseudomonas gingeri</name>
    <dbReference type="NCBI Taxonomy" id="117681"/>
    <lineage>
        <taxon>Bacteria</taxon>
        <taxon>Pseudomonadati</taxon>
        <taxon>Pseudomonadota</taxon>
        <taxon>Gammaproteobacteria</taxon>
        <taxon>Pseudomonadales</taxon>
        <taxon>Pseudomonadaceae</taxon>
        <taxon>Pseudomonas</taxon>
    </lineage>
</organism>
<sequence length="396" mass="43761">MGTFTTHPQRPAGAPRALVIGGSLGGLFAGNLLRQIGWDVDIFERSSHDLDSRGGGVVLQPEVVEAFRKLNVPLTHLEMGVRSQYRTVLYPDGRVQSKTLAPQVQTSWSLLYTTLRQAFGNERYHQGKILVDLDQPEAGRVVAVFEDGERIEADLLVAADGGNSQVRQLLWPEYQPGYAGYVAWRGLLPESRLPELPAQVLAGDFGFANAGGSHILGYLVPGEHNDIRPGQRYYNWVWYRVVEEPLIGDLMTDANGHKRDYSVPEGLLAPAWREHVWREADSLLPPAFREVVQATEQPFVQSIRDLAMPRMVDGRVVLLGDAAAIPRPHTAASTSKAAFNALELARCLSQAPDDTDRALANWEPAQIALGQRLLAQGQAMGNHLMFHRPPPHTGRR</sequence>
<dbReference type="InterPro" id="IPR054707">
    <property type="entry name" value="DhpH_subs-bd"/>
</dbReference>
<dbReference type="Pfam" id="PF22607">
    <property type="entry name" value="FAD_binding-like"/>
    <property type="match status" value="1"/>
</dbReference>
<dbReference type="PRINTS" id="PR00420">
    <property type="entry name" value="RNGMNOXGNASE"/>
</dbReference>